<evidence type="ECO:0000313" key="10">
    <source>
        <dbReference type="EMBL" id="MDG3014253.1"/>
    </source>
</evidence>
<dbReference type="Proteomes" id="UP001152755">
    <property type="component" value="Unassembled WGS sequence"/>
</dbReference>
<name>A0A9X4M2Y5_9ACTN</name>
<dbReference type="PRINTS" id="PR00116">
    <property type="entry name" value="ARGINASE"/>
</dbReference>
<dbReference type="InterPro" id="IPR006035">
    <property type="entry name" value="Ureohydrolase"/>
</dbReference>
<proteinExistence type="inferred from homology"/>
<feature type="binding site" evidence="7">
    <location>
        <position position="240"/>
    </location>
    <ligand>
        <name>Mn(2+)</name>
        <dbReference type="ChEBI" id="CHEBI:29035"/>
        <label>1</label>
    </ligand>
</feature>
<dbReference type="GO" id="GO:0050415">
    <property type="term" value="F:formimidoylglutamase activity"/>
    <property type="evidence" value="ECO:0007669"/>
    <property type="project" value="UniProtKB-UniRule"/>
</dbReference>
<evidence type="ECO:0000256" key="4">
    <source>
        <dbReference type="ARBA" id="ARBA00023211"/>
    </source>
</evidence>
<feature type="binding site" evidence="5">
    <location>
        <position position="240"/>
    </location>
    <ligand>
        <name>Mn(2+)</name>
        <dbReference type="ChEBI" id="CHEBI:29035"/>
        <label>2</label>
    </ligand>
</feature>
<keyword evidence="3 5" id="KW-0369">Histidine metabolism</keyword>
<dbReference type="PANTHER" id="PTHR11358">
    <property type="entry name" value="ARGINASE/AGMATINASE"/>
    <property type="match status" value="1"/>
</dbReference>
<dbReference type="Pfam" id="PF00491">
    <property type="entry name" value="Arginase"/>
    <property type="match status" value="1"/>
</dbReference>
<dbReference type="GO" id="GO:0033389">
    <property type="term" value="P:putrescine biosynthetic process from arginine, via agmatine"/>
    <property type="evidence" value="ECO:0007669"/>
    <property type="project" value="TreeGrafter"/>
</dbReference>
<feature type="binding site" evidence="7">
    <location>
        <position position="152"/>
    </location>
    <ligand>
        <name>Mn(2+)</name>
        <dbReference type="ChEBI" id="CHEBI:29035"/>
        <label>1</label>
    </ligand>
</feature>
<dbReference type="EMBL" id="JANRHA010000003">
    <property type="protein sequence ID" value="MDG3014253.1"/>
    <property type="molecule type" value="Genomic_DNA"/>
</dbReference>
<dbReference type="InterPro" id="IPR005923">
    <property type="entry name" value="HutG"/>
</dbReference>
<evidence type="ECO:0000256" key="8">
    <source>
        <dbReference type="PROSITE-ProRule" id="PRU00742"/>
    </source>
</evidence>
<dbReference type="GO" id="GO:0008783">
    <property type="term" value="F:agmatinase activity"/>
    <property type="evidence" value="ECO:0007669"/>
    <property type="project" value="TreeGrafter"/>
</dbReference>
<keyword evidence="4 5" id="KW-0464">Manganese</keyword>
<dbReference type="InterPro" id="IPR020855">
    <property type="entry name" value="Ureohydrolase_Mn_BS"/>
</dbReference>
<dbReference type="EC" id="3.5.3.8" evidence="5 6"/>
<comment type="function">
    <text evidence="5">Catalyzes the conversion of N-formimidoyl-L-glutamate to L-glutamate and formamide.</text>
</comment>
<feature type="binding site" evidence="5 7">
    <location>
        <position position="238"/>
    </location>
    <ligand>
        <name>Mn(2+)</name>
        <dbReference type="ChEBI" id="CHEBI:29035"/>
        <label>1</label>
    </ligand>
</feature>
<feature type="binding site" evidence="5 7">
    <location>
        <position position="150"/>
    </location>
    <ligand>
        <name>Mn(2+)</name>
        <dbReference type="ChEBI" id="CHEBI:29035"/>
        <label>1</label>
    </ligand>
</feature>
<dbReference type="SUPFAM" id="SSF52768">
    <property type="entry name" value="Arginase/deacetylase"/>
    <property type="match status" value="1"/>
</dbReference>
<feature type="binding site" evidence="5 7">
    <location>
        <position position="122"/>
    </location>
    <ligand>
        <name>Mn(2+)</name>
        <dbReference type="ChEBI" id="CHEBI:29035"/>
        <label>1</label>
    </ligand>
</feature>
<comment type="cofactor">
    <cofactor evidence="5 7">
        <name>Mn(2+)</name>
        <dbReference type="ChEBI" id="CHEBI:29035"/>
    </cofactor>
    <text evidence="5 7">Binds 2 manganese ions per subunit.</text>
</comment>
<evidence type="ECO:0000256" key="7">
    <source>
        <dbReference type="PIRSR" id="PIRSR036979-1"/>
    </source>
</evidence>
<gene>
    <name evidence="5 10" type="primary">hutG</name>
    <name evidence="10" type="ORF">NVS88_06750</name>
</gene>
<evidence type="ECO:0000256" key="3">
    <source>
        <dbReference type="ARBA" id="ARBA00022808"/>
    </source>
</evidence>
<feature type="binding site" evidence="5">
    <location>
        <position position="152"/>
    </location>
    <ligand>
        <name>Mn(2+)</name>
        <dbReference type="ChEBI" id="CHEBI:29035"/>
        <label>2</label>
    </ligand>
</feature>
<dbReference type="GO" id="GO:0019556">
    <property type="term" value="P:L-histidine catabolic process to glutamate and formamide"/>
    <property type="evidence" value="ECO:0007669"/>
    <property type="project" value="UniProtKB-UniRule"/>
</dbReference>
<dbReference type="InterPro" id="IPR023696">
    <property type="entry name" value="Ureohydrolase_dom_sf"/>
</dbReference>
<dbReference type="PIRSF" id="PIRSF036979">
    <property type="entry name" value="Arginase"/>
    <property type="match status" value="1"/>
</dbReference>
<feature type="binding site" evidence="5">
    <location>
        <position position="238"/>
    </location>
    <ligand>
        <name>Mn(2+)</name>
        <dbReference type="ChEBI" id="CHEBI:29035"/>
        <label>2</label>
    </ligand>
</feature>
<dbReference type="CDD" id="cd09988">
    <property type="entry name" value="Formimidoylglutamase"/>
    <property type="match status" value="1"/>
</dbReference>
<evidence type="ECO:0000256" key="5">
    <source>
        <dbReference type="HAMAP-Rule" id="MF_00737"/>
    </source>
</evidence>
<sequence>MSARPPRRWTGRDDGAGPEHLRWHHVVEPYSAVAAPADGVVVGFRSDEGVRRNQGRVGAAAGPDALRSALASLALPGPLRLYDAGDIEVSDGRLEPAQRELGDLLTGLLDGGQFPVVLGGGHEVAYASYLGWSDAAEVHGGARVAVLNLDAHFDLRDNPIAGSGTPFRQMADDERGRGRSLDYAVIGIAEPSNTRALFDAAGGMGARYLLDDECEVDAVDAFVDRVLGAADLVHLSIDLDVLPAAVAPGVSAPAAFGVPPAVVQRACDRVARSGKLALCEVAELNPSFDVDGRTARSAARLVHRIVTGRSAPRA</sequence>
<keyword evidence="11" id="KW-1185">Reference proteome</keyword>
<dbReference type="HAMAP" id="MF_00737">
    <property type="entry name" value="Formimidoylglutam"/>
    <property type="match status" value="1"/>
</dbReference>
<accession>A0A9X4M2Y5</accession>
<comment type="caution">
    <text evidence="10">The sequence shown here is derived from an EMBL/GenBank/DDBJ whole genome shotgun (WGS) entry which is preliminary data.</text>
</comment>
<dbReference type="RefSeq" id="WP_332519492.1">
    <property type="nucleotide sequence ID" value="NZ_JANRHA010000003.1"/>
</dbReference>
<dbReference type="PROSITE" id="PS01053">
    <property type="entry name" value="ARGINASE_1"/>
    <property type="match status" value="1"/>
</dbReference>
<dbReference type="NCBIfam" id="TIGR01227">
    <property type="entry name" value="hutG"/>
    <property type="match status" value="1"/>
</dbReference>
<organism evidence="10 11">
    <name type="scientific">Speluncibacter jeojiensis</name>
    <dbReference type="NCBI Taxonomy" id="2710754"/>
    <lineage>
        <taxon>Bacteria</taxon>
        <taxon>Bacillati</taxon>
        <taxon>Actinomycetota</taxon>
        <taxon>Actinomycetes</taxon>
        <taxon>Mycobacteriales</taxon>
        <taxon>Speluncibacteraceae</taxon>
        <taxon>Speluncibacter</taxon>
    </lineage>
</organism>
<evidence type="ECO:0000256" key="9">
    <source>
        <dbReference type="RuleBase" id="RU003684"/>
    </source>
</evidence>
<dbReference type="PROSITE" id="PS51409">
    <property type="entry name" value="ARGINASE_2"/>
    <property type="match status" value="1"/>
</dbReference>
<comment type="pathway">
    <text evidence="5">Amino-acid degradation; L-histidine degradation into L-glutamate; L-glutamate from N-formimidoyl-L-glutamate (hydrolase route): step 1/1.</text>
</comment>
<evidence type="ECO:0000256" key="6">
    <source>
        <dbReference type="NCBIfam" id="TIGR01227"/>
    </source>
</evidence>
<protein>
    <recommendedName>
        <fullName evidence="5 6">Formimidoylglutamase</fullName>
        <ecNumber evidence="5 6">3.5.3.8</ecNumber>
    </recommendedName>
    <alternativeName>
        <fullName evidence="5">Formiminoglutamase</fullName>
    </alternativeName>
    <alternativeName>
        <fullName evidence="5">Formiminoglutamate hydrolase</fullName>
    </alternativeName>
</protein>
<dbReference type="AlphaFoldDB" id="A0A9X4M2Y5"/>
<evidence type="ECO:0000313" key="11">
    <source>
        <dbReference type="Proteomes" id="UP001152755"/>
    </source>
</evidence>
<dbReference type="GO" id="GO:0030145">
    <property type="term" value="F:manganese ion binding"/>
    <property type="evidence" value="ECO:0007669"/>
    <property type="project" value="UniProtKB-UniRule"/>
</dbReference>
<comment type="catalytic activity">
    <reaction evidence="5">
        <text>N-formimidoyl-L-glutamate + H2O = formamide + L-glutamate</text>
        <dbReference type="Rhea" id="RHEA:22492"/>
        <dbReference type="ChEBI" id="CHEBI:15377"/>
        <dbReference type="ChEBI" id="CHEBI:16397"/>
        <dbReference type="ChEBI" id="CHEBI:29985"/>
        <dbReference type="ChEBI" id="CHEBI:58928"/>
        <dbReference type="EC" id="3.5.3.8"/>
    </reaction>
</comment>
<evidence type="ECO:0000256" key="1">
    <source>
        <dbReference type="ARBA" id="ARBA00022723"/>
    </source>
</evidence>
<evidence type="ECO:0000256" key="2">
    <source>
        <dbReference type="ARBA" id="ARBA00022801"/>
    </source>
</evidence>
<dbReference type="Gene3D" id="3.40.800.10">
    <property type="entry name" value="Ureohydrolase domain"/>
    <property type="match status" value="1"/>
</dbReference>
<keyword evidence="1 5" id="KW-0479">Metal-binding</keyword>
<feature type="binding site" evidence="5 7">
    <location>
        <position position="154"/>
    </location>
    <ligand>
        <name>Mn(2+)</name>
        <dbReference type="ChEBI" id="CHEBI:29035"/>
        <label>1</label>
    </ligand>
</feature>
<reference evidence="10" key="1">
    <citation type="submission" date="2022-08" db="EMBL/GenBank/DDBJ databases">
        <title>Genome analysis of Corynebacteriales strain.</title>
        <authorList>
            <person name="Lee S.D."/>
        </authorList>
    </citation>
    <scope>NUCLEOTIDE SEQUENCE</scope>
    <source>
        <strain evidence="10">D3-21</strain>
    </source>
</reference>
<feature type="binding site" evidence="5">
    <location>
        <position position="150"/>
    </location>
    <ligand>
        <name>Mn(2+)</name>
        <dbReference type="ChEBI" id="CHEBI:29035"/>
        <label>2</label>
    </ligand>
</feature>
<dbReference type="PANTHER" id="PTHR11358:SF35">
    <property type="entry name" value="FORMIMIDOYLGLUTAMASE"/>
    <property type="match status" value="1"/>
</dbReference>
<keyword evidence="2 5" id="KW-0378">Hydrolase</keyword>
<comment type="similarity">
    <text evidence="5 8 9">Belongs to the arginase family.</text>
</comment>